<dbReference type="Pfam" id="PF00005">
    <property type="entry name" value="ABC_tran"/>
    <property type="match status" value="1"/>
</dbReference>
<dbReference type="PROSITE" id="PS00211">
    <property type="entry name" value="ABC_TRANSPORTER_1"/>
    <property type="match status" value="1"/>
</dbReference>
<comment type="caution">
    <text evidence="5">The sequence shown here is derived from an EMBL/GenBank/DDBJ whole genome shotgun (WGS) entry which is preliminary data.</text>
</comment>
<dbReference type="InterPro" id="IPR027417">
    <property type="entry name" value="P-loop_NTPase"/>
</dbReference>
<dbReference type="Proteomes" id="UP001602119">
    <property type="component" value="Unassembled WGS sequence"/>
</dbReference>
<sequence>MADQDSALLRLDEVSISFNGQATLTSVSLAISEGEFVALIGPSGSGKSTLLRCAAGLLPPDSGRVLLADEPLYQLRHHTRTALRARHFGFVFQDGDLIDELTVRENVQLPLELNGMDDSDDRVGRIVKLLGIADHTKRYPWQLSGGERQRAAIARAMVHRPDVLFADEPTGALDADNSLIVADLLIGTVREHGTAILLVTHDPHLAERADRVVTLVNGRIETAEDQRAGT</sequence>
<evidence type="ECO:0000313" key="5">
    <source>
        <dbReference type="EMBL" id="MFF4778984.1"/>
    </source>
</evidence>
<evidence type="ECO:0000256" key="3">
    <source>
        <dbReference type="ARBA" id="ARBA00022840"/>
    </source>
</evidence>
<dbReference type="InterPro" id="IPR017911">
    <property type="entry name" value="MacB-like_ATP-bd"/>
</dbReference>
<keyword evidence="2" id="KW-0547">Nucleotide-binding</keyword>
<dbReference type="RefSeq" id="WP_387347620.1">
    <property type="nucleotide sequence ID" value="NZ_JBIAXI010000040.1"/>
</dbReference>
<dbReference type="InterPro" id="IPR003593">
    <property type="entry name" value="AAA+_ATPase"/>
</dbReference>
<accession>A0ABW6VHZ3</accession>
<proteinExistence type="predicted"/>
<gene>
    <name evidence="5" type="ORF">ACFY05_39790</name>
</gene>
<name>A0ABW6VHZ3_MICFU</name>
<dbReference type="Gene3D" id="3.40.50.300">
    <property type="entry name" value="P-loop containing nucleotide triphosphate hydrolases"/>
    <property type="match status" value="1"/>
</dbReference>
<protein>
    <submittedName>
        <fullName evidence="5">ABC transporter ATP-binding protein</fullName>
    </submittedName>
</protein>
<keyword evidence="3 5" id="KW-0067">ATP-binding</keyword>
<dbReference type="InterPro" id="IPR017871">
    <property type="entry name" value="ABC_transporter-like_CS"/>
</dbReference>
<dbReference type="PANTHER" id="PTHR24220">
    <property type="entry name" value="IMPORT ATP-BINDING PROTEIN"/>
    <property type="match status" value="1"/>
</dbReference>
<dbReference type="InterPro" id="IPR015854">
    <property type="entry name" value="ABC_transpr_LolD-like"/>
</dbReference>
<dbReference type="InterPro" id="IPR003439">
    <property type="entry name" value="ABC_transporter-like_ATP-bd"/>
</dbReference>
<dbReference type="PANTHER" id="PTHR24220:SF659">
    <property type="entry name" value="TRANSPORTER, PUTATIVE-RELATED"/>
    <property type="match status" value="1"/>
</dbReference>
<dbReference type="SUPFAM" id="SSF52540">
    <property type="entry name" value="P-loop containing nucleoside triphosphate hydrolases"/>
    <property type="match status" value="1"/>
</dbReference>
<dbReference type="GO" id="GO:0005524">
    <property type="term" value="F:ATP binding"/>
    <property type="evidence" value="ECO:0007669"/>
    <property type="project" value="UniProtKB-KW"/>
</dbReference>
<evidence type="ECO:0000256" key="2">
    <source>
        <dbReference type="ARBA" id="ARBA00022741"/>
    </source>
</evidence>
<reference evidence="5 6" key="1">
    <citation type="submission" date="2024-10" db="EMBL/GenBank/DDBJ databases">
        <title>The Natural Products Discovery Center: Release of the First 8490 Sequenced Strains for Exploring Actinobacteria Biosynthetic Diversity.</title>
        <authorList>
            <person name="Kalkreuter E."/>
            <person name="Kautsar S.A."/>
            <person name="Yang D."/>
            <person name="Bader C.D."/>
            <person name="Teijaro C.N."/>
            <person name="Fluegel L."/>
            <person name="Davis C.M."/>
            <person name="Simpson J.R."/>
            <person name="Lauterbach L."/>
            <person name="Steele A.D."/>
            <person name="Gui C."/>
            <person name="Meng S."/>
            <person name="Li G."/>
            <person name="Viehrig K."/>
            <person name="Ye F."/>
            <person name="Su P."/>
            <person name="Kiefer A.F."/>
            <person name="Nichols A."/>
            <person name="Cepeda A.J."/>
            <person name="Yan W."/>
            <person name="Fan B."/>
            <person name="Jiang Y."/>
            <person name="Adhikari A."/>
            <person name="Zheng C.-J."/>
            <person name="Schuster L."/>
            <person name="Cowan T.M."/>
            <person name="Smanski M.J."/>
            <person name="Chevrette M.G."/>
            <person name="De Carvalho L.P.S."/>
            <person name="Shen B."/>
        </authorList>
    </citation>
    <scope>NUCLEOTIDE SEQUENCE [LARGE SCALE GENOMIC DNA]</scope>
    <source>
        <strain evidence="5 6">NPDC001281</strain>
    </source>
</reference>
<organism evidence="5 6">
    <name type="scientific">Microtetraspora fusca</name>
    <dbReference type="NCBI Taxonomy" id="1997"/>
    <lineage>
        <taxon>Bacteria</taxon>
        <taxon>Bacillati</taxon>
        <taxon>Actinomycetota</taxon>
        <taxon>Actinomycetes</taxon>
        <taxon>Streptosporangiales</taxon>
        <taxon>Streptosporangiaceae</taxon>
        <taxon>Microtetraspora</taxon>
    </lineage>
</organism>
<keyword evidence="1" id="KW-0813">Transport</keyword>
<dbReference type="CDD" id="cd03255">
    <property type="entry name" value="ABC_MJ0796_LolCDE_FtsE"/>
    <property type="match status" value="1"/>
</dbReference>
<keyword evidence="6" id="KW-1185">Reference proteome</keyword>
<dbReference type="SMART" id="SM00382">
    <property type="entry name" value="AAA"/>
    <property type="match status" value="1"/>
</dbReference>
<evidence type="ECO:0000313" key="6">
    <source>
        <dbReference type="Proteomes" id="UP001602119"/>
    </source>
</evidence>
<evidence type="ECO:0000256" key="1">
    <source>
        <dbReference type="ARBA" id="ARBA00022448"/>
    </source>
</evidence>
<feature type="domain" description="AAA+ ATPase" evidence="4">
    <location>
        <begin position="33"/>
        <end position="219"/>
    </location>
</feature>
<dbReference type="EMBL" id="JBIAXI010000040">
    <property type="protein sequence ID" value="MFF4778984.1"/>
    <property type="molecule type" value="Genomic_DNA"/>
</dbReference>
<evidence type="ECO:0000259" key="4">
    <source>
        <dbReference type="SMART" id="SM00382"/>
    </source>
</evidence>